<keyword evidence="9 10" id="KW-0998">Cell outer membrane</keyword>
<dbReference type="Pfam" id="PF07660">
    <property type="entry name" value="STN"/>
    <property type="match status" value="1"/>
</dbReference>
<dbReference type="PROSITE" id="PS52016">
    <property type="entry name" value="TONB_DEPENDENT_REC_3"/>
    <property type="match status" value="1"/>
</dbReference>
<comment type="similarity">
    <text evidence="10 11">Belongs to the TonB-dependent receptor family.</text>
</comment>
<keyword evidence="2 10" id="KW-0813">Transport</keyword>
<dbReference type="RefSeq" id="WP_404540738.1">
    <property type="nucleotide sequence ID" value="NZ_JADIKL010000007.1"/>
</dbReference>
<protein>
    <submittedName>
        <fullName evidence="15">TonB-dependent receptor</fullName>
    </submittedName>
</protein>
<feature type="signal peptide" evidence="13">
    <location>
        <begin position="1"/>
        <end position="24"/>
    </location>
</feature>
<evidence type="ECO:0000256" key="4">
    <source>
        <dbReference type="ARBA" id="ARBA00022496"/>
    </source>
</evidence>
<dbReference type="Gene3D" id="2.170.130.10">
    <property type="entry name" value="TonB-dependent receptor, plug domain"/>
    <property type="match status" value="1"/>
</dbReference>
<organism evidence="15 16">
    <name type="scientific">Dyella agri</name>
    <dbReference type="NCBI Taxonomy" id="1926869"/>
    <lineage>
        <taxon>Bacteria</taxon>
        <taxon>Pseudomonadati</taxon>
        <taxon>Pseudomonadota</taxon>
        <taxon>Gammaproteobacteria</taxon>
        <taxon>Lysobacterales</taxon>
        <taxon>Rhodanobacteraceae</taxon>
        <taxon>Dyella</taxon>
    </lineage>
</organism>
<feature type="chain" id="PRO_5045970555" evidence="13">
    <location>
        <begin position="25"/>
        <end position="1024"/>
    </location>
</feature>
<reference evidence="15 16" key="1">
    <citation type="submission" date="2020-10" db="EMBL/GenBank/DDBJ databases">
        <title>Phylogeny of dyella-like bacteria.</title>
        <authorList>
            <person name="Fu J."/>
        </authorList>
    </citation>
    <scope>NUCLEOTIDE SEQUENCE [LARGE SCALE GENOMIC DNA]</scope>
    <source>
        <strain evidence="15 16">DKC-1</strain>
    </source>
</reference>
<accession>A0ABW8KIG7</accession>
<keyword evidence="3 10" id="KW-1134">Transmembrane beta strand</keyword>
<evidence type="ECO:0000256" key="12">
    <source>
        <dbReference type="SAM" id="MobiDB-lite"/>
    </source>
</evidence>
<comment type="caution">
    <text evidence="15">The sequence shown here is derived from an EMBL/GenBank/DDBJ whole genome shotgun (WGS) entry which is preliminary data.</text>
</comment>
<evidence type="ECO:0000256" key="10">
    <source>
        <dbReference type="PROSITE-ProRule" id="PRU01360"/>
    </source>
</evidence>
<evidence type="ECO:0000256" key="2">
    <source>
        <dbReference type="ARBA" id="ARBA00022448"/>
    </source>
</evidence>
<dbReference type="InterPro" id="IPR037066">
    <property type="entry name" value="Plug_dom_sf"/>
</dbReference>
<feature type="region of interest" description="Disordered" evidence="12">
    <location>
        <begin position="99"/>
        <end position="123"/>
    </location>
</feature>
<name>A0ABW8KIG7_9GAMM</name>
<dbReference type="InterPro" id="IPR039426">
    <property type="entry name" value="TonB-dep_rcpt-like"/>
</dbReference>
<dbReference type="PANTHER" id="PTHR47234:SF1">
    <property type="entry name" value="TONB-DEPENDENT RECEPTOR"/>
    <property type="match status" value="1"/>
</dbReference>
<comment type="subcellular location">
    <subcellularLocation>
        <location evidence="1 10">Cell outer membrane</location>
        <topology evidence="1 10">Multi-pass membrane protein</topology>
    </subcellularLocation>
</comment>
<keyword evidence="6" id="KW-0408">Iron</keyword>
<dbReference type="Pfam" id="PF00593">
    <property type="entry name" value="TonB_dep_Rec_b-barrel"/>
    <property type="match status" value="1"/>
</dbReference>
<evidence type="ECO:0000256" key="5">
    <source>
        <dbReference type="ARBA" id="ARBA00022692"/>
    </source>
</evidence>
<dbReference type="Gene3D" id="2.40.170.20">
    <property type="entry name" value="TonB-dependent receptor, beta-barrel domain"/>
    <property type="match status" value="1"/>
</dbReference>
<evidence type="ECO:0000256" key="3">
    <source>
        <dbReference type="ARBA" id="ARBA00022452"/>
    </source>
</evidence>
<evidence type="ECO:0000256" key="13">
    <source>
        <dbReference type="SAM" id="SignalP"/>
    </source>
</evidence>
<dbReference type="InterPro" id="IPR011662">
    <property type="entry name" value="Secretin/TonB_short_N"/>
</dbReference>
<sequence length="1024" mass="110185">MASIKPIYAGLLLAALAAPVAVHAQVTHAFDLPAQALSSALRELGSQAQVNVIFDPAVIGARRAPALKGHYELKQALAKLLDGSGFKAEFTDASTVVIKPQPLPPGSSRSQPGKPVGKSAQAVQQPGTVTLKAVTVLGSLIPRSQIETASPLIVITSDDIKSRGFSSVADALQNASVNTGSVNNTAINTGDIWAAKTVSLFGLDPSYTKFLIDGRPMPVFSQVASGKNVDQLYTNLAGIPIDLVDRIEILPGGQSSLYGSDAIAGVVNIVLKKHVNVGTLDARIGWYSDGGGRERSVSASDSFSIGKLSLMLGAQVNDQQPMWAFQRSVTAQNFAGGINPQQASVNAVVNSILYGNSYFPAQPSDCNKLGGLWGGSEGYQVGSLGAFCGSTRSGGYSTLMNKSRSGTLSAHATYALTDSVQLYGDFFDVYQEQAHRVDDIYASVVGDANLMDDVVIIREFAPEEMANSLNGLLSQKNYENTYTVTLGGKVDFGSGWNLDTALTHSQENSNDRQIAMWGNNVPGSYGNTLLGPQLGTDWLGFPVYAPNYNLLTTPITPAQFASYLGAASIASSNRTDQLRTQLTQTSLFALPGGDAGLAVVAEQGYESWSYQPSPLLSSGQLLAASWNPSGGHRDRYAVATELNLPLLKMLTADLSARYDSYDAQGARFSHPTYSVGLEFRPVDSVLLRAKYSTSFKAPSLIDEFEGGSSGLGSVTDWVNCGRLGYTGGNILSCPYQYYSVPATVVETSNPDLQPLTARNFSYGVVWSPTAGLSVSLDYQHISIRNEVLKESSDYVMQTQLYCTNGTLDPQSPTCQAIDAQITRAPAAPGSPLLGQILQVVTKKINVAREVNNALNASLKYRTNPHAWGWLDFDLGYTRVLAHRQETFPGDPTIDYLRNPGFSTEFQTKANAALTWTFDQGKWSATLYGTYYGPTPNYIANLNDSYDVPHAGKVAPWRIYNASINYAPTRAWRLSLRVNNLRNSMPPIDVTYRSDVNEPFAAGNYNPYGREIFLEAQYQFGGGRR</sequence>
<evidence type="ECO:0000259" key="14">
    <source>
        <dbReference type="SMART" id="SM00965"/>
    </source>
</evidence>
<evidence type="ECO:0000313" key="16">
    <source>
        <dbReference type="Proteomes" id="UP001620397"/>
    </source>
</evidence>
<keyword evidence="8 10" id="KW-0472">Membrane</keyword>
<keyword evidence="13" id="KW-0732">Signal</keyword>
<keyword evidence="16" id="KW-1185">Reference proteome</keyword>
<evidence type="ECO:0000313" key="15">
    <source>
        <dbReference type="EMBL" id="MFK2931761.1"/>
    </source>
</evidence>
<dbReference type="PANTHER" id="PTHR47234">
    <property type="match status" value="1"/>
</dbReference>
<keyword evidence="7 11" id="KW-0798">TonB box</keyword>
<dbReference type="SUPFAM" id="SSF56935">
    <property type="entry name" value="Porins"/>
    <property type="match status" value="1"/>
</dbReference>
<dbReference type="Proteomes" id="UP001620397">
    <property type="component" value="Unassembled WGS sequence"/>
</dbReference>
<dbReference type="Gene3D" id="3.55.50.30">
    <property type="match status" value="1"/>
</dbReference>
<feature type="domain" description="Secretin/TonB short N-terminal" evidence="14">
    <location>
        <begin position="50"/>
        <end position="101"/>
    </location>
</feature>
<evidence type="ECO:0000256" key="1">
    <source>
        <dbReference type="ARBA" id="ARBA00004571"/>
    </source>
</evidence>
<proteinExistence type="inferred from homology"/>
<dbReference type="SMART" id="SM00965">
    <property type="entry name" value="STN"/>
    <property type="match status" value="1"/>
</dbReference>
<gene>
    <name evidence="15" type="ORF">ISP14_13260</name>
</gene>
<keyword evidence="4" id="KW-0406">Ion transport</keyword>
<dbReference type="Pfam" id="PF07715">
    <property type="entry name" value="Plug"/>
    <property type="match status" value="1"/>
</dbReference>
<evidence type="ECO:0000256" key="8">
    <source>
        <dbReference type="ARBA" id="ARBA00023136"/>
    </source>
</evidence>
<dbReference type="InterPro" id="IPR012910">
    <property type="entry name" value="Plug_dom"/>
</dbReference>
<dbReference type="EMBL" id="JADIKL010000007">
    <property type="protein sequence ID" value="MFK2931761.1"/>
    <property type="molecule type" value="Genomic_DNA"/>
</dbReference>
<keyword evidence="4" id="KW-0410">Iron transport</keyword>
<dbReference type="InterPro" id="IPR036942">
    <property type="entry name" value="Beta-barrel_TonB_sf"/>
</dbReference>
<keyword evidence="5 10" id="KW-0812">Transmembrane</keyword>
<evidence type="ECO:0000256" key="6">
    <source>
        <dbReference type="ARBA" id="ARBA00023004"/>
    </source>
</evidence>
<evidence type="ECO:0000256" key="7">
    <source>
        <dbReference type="ARBA" id="ARBA00023077"/>
    </source>
</evidence>
<evidence type="ECO:0000256" key="9">
    <source>
        <dbReference type="ARBA" id="ARBA00023237"/>
    </source>
</evidence>
<keyword evidence="15" id="KW-0675">Receptor</keyword>
<dbReference type="InterPro" id="IPR000531">
    <property type="entry name" value="Beta-barrel_TonB"/>
</dbReference>
<evidence type="ECO:0000256" key="11">
    <source>
        <dbReference type="RuleBase" id="RU003357"/>
    </source>
</evidence>